<dbReference type="Proteomes" id="UP000319383">
    <property type="component" value="Chromosome"/>
</dbReference>
<sequence length="82" mass="9099">MPPDDQNKRSPAAIGYEWVSRVTTVCLEMVLPGIGGQWLDERWGTNYLTLLGLVIGVTVGITHLLAMTKQAERSKKDKNSQD</sequence>
<feature type="transmembrane region" description="Helical" evidence="1">
    <location>
        <begin position="47"/>
        <end position="66"/>
    </location>
</feature>
<dbReference type="KEGG" id="sdyn:Mal52_38160"/>
<reference evidence="2 3" key="1">
    <citation type="submission" date="2019-02" db="EMBL/GenBank/DDBJ databases">
        <title>Deep-cultivation of Planctomycetes and their phenomic and genomic characterization uncovers novel biology.</title>
        <authorList>
            <person name="Wiegand S."/>
            <person name="Jogler M."/>
            <person name="Boedeker C."/>
            <person name="Pinto D."/>
            <person name="Vollmers J."/>
            <person name="Rivas-Marin E."/>
            <person name="Kohn T."/>
            <person name="Peeters S.H."/>
            <person name="Heuer A."/>
            <person name="Rast P."/>
            <person name="Oberbeckmann S."/>
            <person name="Bunk B."/>
            <person name="Jeske O."/>
            <person name="Meyerdierks A."/>
            <person name="Storesund J.E."/>
            <person name="Kallscheuer N."/>
            <person name="Luecker S."/>
            <person name="Lage O.M."/>
            <person name="Pohl T."/>
            <person name="Merkel B.J."/>
            <person name="Hornburger P."/>
            <person name="Mueller R.-W."/>
            <person name="Bruemmer F."/>
            <person name="Labrenz M."/>
            <person name="Spormann A.M."/>
            <person name="Op den Camp H."/>
            <person name="Overmann J."/>
            <person name="Amann R."/>
            <person name="Jetten M.S.M."/>
            <person name="Mascher T."/>
            <person name="Medema M.H."/>
            <person name="Devos D.P."/>
            <person name="Kaster A.-K."/>
            <person name="Ovreas L."/>
            <person name="Rohde M."/>
            <person name="Galperin M.Y."/>
            <person name="Jogler C."/>
        </authorList>
    </citation>
    <scope>NUCLEOTIDE SEQUENCE [LARGE SCALE GENOMIC DNA]</scope>
    <source>
        <strain evidence="2 3">Mal52</strain>
    </source>
</reference>
<accession>A0A517ZS44</accession>
<dbReference type="RefSeq" id="WP_145377711.1">
    <property type="nucleotide sequence ID" value="NZ_CP036276.1"/>
</dbReference>
<dbReference type="InterPro" id="IPR032820">
    <property type="entry name" value="ATPase_put"/>
</dbReference>
<dbReference type="Pfam" id="PF09527">
    <property type="entry name" value="ATPase_gene1"/>
    <property type="match status" value="1"/>
</dbReference>
<evidence type="ECO:0000256" key="1">
    <source>
        <dbReference type="SAM" id="Phobius"/>
    </source>
</evidence>
<keyword evidence="1" id="KW-0812">Transmembrane</keyword>
<proteinExistence type="predicted"/>
<organism evidence="2 3">
    <name type="scientific">Symmachiella dynata</name>
    <dbReference type="NCBI Taxonomy" id="2527995"/>
    <lineage>
        <taxon>Bacteria</taxon>
        <taxon>Pseudomonadati</taxon>
        <taxon>Planctomycetota</taxon>
        <taxon>Planctomycetia</taxon>
        <taxon>Planctomycetales</taxon>
        <taxon>Planctomycetaceae</taxon>
        <taxon>Symmachiella</taxon>
    </lineage>
</organism>
<evidence type="ECO:0000313" key="2">
    <source>
        <dbReference type="EMBL" id="QDU45322.1"/>
    </source>
</evidence>
<dbReference type="EMBL" id="CP036276">
    <property type="protein sequence ID" value="QDU45322.1"/>
    <property type="molecule type" value="Genomic_DNA"/>
</dbReference>
<gene>
    <name evidence="2" type="ORF">Mal52_38160</name>
</gene>
<protein>
    <submittedName>
        <fullName evidence="2">F0F1-ATPase subunit (ATPase_gene1)</fullName>
    </submittedName>
</protein>
<name>A0A517ZS44_9PLAN</name>
<dbReference type="AlphaFoldDB" id="A0A517ZS44"/>
<keyword evidence="3" id="KW-1185">Reference proteome</keyword>
<keyword evidence="1" id="KW-0472">Membrane</keyword>
<keyword evidence="1" id="KW-1133">Transmembrane helix</keyword>
<evidence type="ECO:0000313" key="3">
    <source>
        <dbReference type="Proteomes" id="UP000319383"/>
    </source>
</evidence>